<evidence type="ECO:0008006" key="7">
    <source>
        <dbReference type="Google" id="ProtNLM"/>
    </source>
</evidence>
<evidence type="ECO:0000256" key="3">
    <source>
        <dbReference type="ARBA" id="ARBA00023237"/>
    </source>
</evidence>
<dbReference type="RefSeq" id="WP_144075267.1">
    <property type="nucleotide sequence ID" value="NZ_CP076128.1"/>
</dbReference>
<sequence length="570" mass="64487">MTTIKQYFGLAVIMLSTASVFGQSNQSTSQSSDLDNAEVIIEKISNYDLPMVVGREYEKIKRIQKNIQPTPQQYDLELVEVEIQDSIPKQLPAVLDGHEEKTFYDKYIRLGYGNFVTPFVEAGINNNTNPNLDFGFHLLHKSSQEGAVYRKLSAGSLNTIDGFGKYYSDYGTSSVSLNFNRVGTHFYGFEGDETLVDQDSIKQIVSNINFKIGHEMPSYVTGQDFSIKGDLFFDYSYDHYNASEFEVGIDVNGDYELDDNSKIIGEFIAAVNKYSNKTTSDIDMNQNRNWFKFGAAYETRIDELYIKAGAKIAYSGDTSSNDKNFYIYPDVFVEYTIEEEALAAFLEIKGDLDLVNYKSVTTMNPWVSNNLSLLHENRLIDIKLGVDAIVIDNIGIRGSLGYAISQNMGFLVNDPTDVSRFDMLYATENNTGVFNINVSGSWSKREWAVTASTDWNMYSLNDSIIQDAYHRPLAVNTIGVKYKYLSKWTFGATIYNEIGIKALTVNETTLQQETLSLPVIFDMNLSAQYAINDNFGAFALVNNLFSQNYQKYYRYNVKGFQLLAGVSYRF</sequence>
<gene>
    <name evidence="5" type="ORF">KM029_02805</name>
</gene>
<proteinExistence type="predicted"/>
<dbReference type="Proteomes" id="UP000682802">
    <property type="component" value="Chromosome 1"/>
</dbReference>
<evidence type="ECO:0000313" key="5">
    <source>
        <dbReference type="EMBL" id="QWG07885.1"/>
    </source>
</evidence>
<feature type="chain" id="PRO_5046720031" description="TonB-dependent receptor" evidence="4">
    <location>
        <begin position="23"/>
        <end position="570"/>
    </location>
</feature>
<reference evidence="5 6" key="1">
    <citation type="submission" date="2021-05" db="EMBL/GenBank/DDBJ databases">
        <title>Comparative genomic studies on the polysaccharide-degrading batcterial strains of the Flammeovirga genus.</title>
        <authorList>
            <person name="Zewei F."/>
            <person name="Zheng Z."/>
            <person name="Yu L."/>
            <person name="Ruyue G."/>
            <person name="Yanhong M."/>
            <person name="Yuanyuan C."/>
            <person name="Jingyan G."/>
            <person name="Wenjun H."/>
        </authorList>
    </citation>
    <scope>NUCLEOTIDE SEQUENCE [LARGE SCALE GENOMIC DNA]</scope>
    <source>
        <strain evidence="5 6">YS10</strain>
    </source>
</reference>
<feature type="signal peptide" evidence="4">
    <location>
        <begin position="1"/>
        <end position="22"/>
    </location>
</feature>
<comment type="subcellular location">
    <subcellularLocation>
        <location evidence="1">Cell outer membrane</location>
    </subcellularLocation>
</comment>
<dbReference type="EMBL" id="CP076128">
    <property type="protein sequence ID" value="QWG07885.1"/>
    <property type="molecule type" value="Genomic_DNA"/>
</dbReference>
<keyword evidence="4" id="KW-0732">Signal</keyword>
<evidence type="ECO:0000256" key="1">
    <source>
        <dbReference type="ARBA" id="ARBA00004442"/>
    </source>
</evidence>
<keyword evidence="2" id="KW-0472">Membrane</keyword>
<keyword evidence="3" id="KW-0998">Cell outer membrane</keyword>
<dbReference type="SUPFAM" id="SSF56935">
    <property type="entry name" value="Porins"/>
    <property type="match status" value="1"/>
</dbReference>
<accession>A0ABX8GWA1</accession>
<evidence type="ECO:0000256" key="2">
    <source>
        <dbReference type="ARBA" id="ARBA00023136"/>
    </source>
</evidence>
<dbReference type="InterPro" id="IPR036942">
    <property type="entry name" value="Beta-barrel_TonB_sf"/>
</dbReference>
<keyword evidence="6" id="KW-1185">Reference proteome</keyword>
<protein>
    <recommendedName>
        <fullName evidence="7">TonB-dependent receptor</fullName>
    </recommendedName>
</protein>
<dbReference type="Gene3D" id="2.40.170.20">
    <property type="entry name" value="TonB-dependent receptor, beta-barrel domain"/>
    <property type="match status" value="1"/>
</dbReference>
<name>A0ABX8GWA1_9BACT</name>
<organism evidence="5 6">
    <name type="scientific">Flammeovirga kamogawensis</name>
    <dbReference type="NCBI Taxonomy" id="373891"/>
    <lineage>
        <taxon>Bacteria</taxon>
        <taxon>Pseudomonadati</taxon>
        <taxon>Bacteroidota</taxon>
        <taxon>Cytophagia</taxon>
        <taxon>Cytophagales</taxon>
        <taxon>Flammeovirgaceae</taxon>
        <taxon>Flammeovirga</taxon>
    </lineage>
</organism>
<evidence type="ECO:0000256" key="4">
    <source>
        <dbReference type="SAM" id="SignalP"/>
    </source>
</evidence>
<evidence type="ECO:0000313" key="6">
    <source>
        <dbReference type="Proteomes" id="UP000682802"/>
    </source>
</evidence>